<keyword evidence="2" id="KW-0732">Signal</keyword>
<accession>A0AA43QS17</accession>
<protein>
    <submittedName>
        <fullName evidence="3">Uncharacterized protein</fullName>
    </submittedName>
</protein>
<dbReference type="Proteomes" id="UP001161017">
    <property type="component" value="Unassembled WGS sequence"/>
</dbReference>
<dbReference type="SUPFAM" id="SSF49870">
    <property type="entry name" value="Osmotin, thaumatin-like protein"/>
    <property type="match status" value="1"/>
</dbReference>
<feature type="region of interest" description="Disordered" evidence="1">
    <location>
        <begin position="317"/>
        <end position="352"/>
    </location>
</feature>
<evidence type="ECO:0000256" key="2">
    <source>
        <dbReference type="SAM" id="SignalP"/>
    </source>
</evidence>
<comment type="caution">
    <text evidence="3">The sequence shown here is derived from an EMBL/GenBank/DDBJ whole genome shotgun (WGS) entry which is preliminary data.</text>
</comment>
<dbReference type="AlphaFoldDB" id="A0AA43QS17"/>
<name>A0AA43QS17_9LECA</name>
<dbReference type="EMBL" id="JAPUFD010000012">
    <property type="protein sequence ID" value="MDI1490489.1"/>
    <property type="molecule type" value="Genomic_DNA"/>
</dbReference>
<dbReference type="InterPro" id="IPR037176">
    <property type="entry name" value="Osmotin/thaumatin-like_sf"/>
</dbReference>
<feature type="signal peptide" evidence="2">
    <location>
        <begin position="1"/>
        <end position="21"/>
    </location>
</feature>
<proteinExistence type="predicted"/>
<feature type="region of interest" description="Disordered" evidence="1">
    <location>
        <begin position="66"/>
        <end position="108"/>
    </location>
</feature>
<organism evidence="3 4">
    <name type="scientific">Ramalina farinacea</name>
    <dbReference type="NCBI Taxonomy" id="258253"/>
    <lineage>
        <taxon>Eukaryota</taxon>
        <taxon>Fungi</taxon>
        <taxon>Dikarya</taxon>
        <taxon>Ascomycota</taxon>
        <taxon>Pezizomycotina</taxon>
        <taxon>Lecanoromycetes</taxon>
        <taxon>OSLEUM clade</taxon>
        <taxon>Lecanoromycetidae</taxon>
        <taxon>Lecanorales</taxon>
        <taxon>Lecanorineae</taxon>
        <taxon>Ramalinaceae</taxon>
        <taxon>Ramalina</taxon>
    </lineage>
</organism>
<evidence type="ECO:0000256" key="1">
    <source>
        <dbReference type="SAM" id="MobiDB-lite"/>
    </source>
</evidence>
<dbReference type="Gene3D" id="2.60.110.10">
    <property type="entry name" value="Thaumatin"/>
    <property type="match status" value="1"/>
</dbReference>
<reference evidence="3" key="1">
    <citation type="journal article" date="2023" name="Genome Biol. Evol.">
        <title>First Whole Genome Sequence and Flow Cytometry Genome Size Data for the Lichen-Forming Fungus Ramalina farinacea (Ascomycota).</title>
        <authorList>
            <person name="Llewellyn T."/>
            <person name="Mian S."/>
            <person name="Hill R."/>
            <person name="Leitch I.J."/>
            <person name="Gaya E."/>
        </authorList>
    </citation>
    <scope>NUCLEOTIDE SEQUENCE</scope>
    <source>
        <strain evidence="3">LIQ254RAFAR</strain>
    </source>
</reference>
<feature type="chain" id="PRO_5041378143" evidence="2">
    <location>
        <begin position="22"/>
        <end position="352"/>
    </location>
</feature>
<feature type="compositionally biased region" description="Basic residues" evidence="1">
    <location>
        <begin position="328"/>
        <end position="338"/>
    </location>
</feature>
<feature type="compositionally biased region" description="Low complexity" evidence="1">
    <location>
        <begin position="87"/>
        <end position="96"/>
    </location>
</feature>
<evidence type="ECO:0000313" key="3">
    <source>
        <dbReference type="EMBL" id="MDI1490489.1"/>
    </source>
</evidence>
<evidence type="ECO:0000313" key="4">
    <source>
        <dbReference type="Proteomes" id="UP001161017"/>
    </source>
</evidence>
<gene>
    <name evidence="3" type="ORF">OHK93_001692</name>
</gene>
<keyword evidence="4" id="KW-1185">Reference proteome</keyword>
<sequence length="352" mass="35255">MAFLSFSTIVSLSALSLTALANPQGRHHGGGGGQPPWQQPPTTAVVVPAPTTSVVGVPPPDTSVIGVPPPNTSLAPITPISVPPTQPTSVPSTQPSGTNPPSTCGSGGGGMQIQWTGLEVSYSWSGGSGKTTSGTCVDLTGFQGQIAIGGAGGSIVEVNPSNYFDVSYILGYSVPVVCSGGGAITGCNKDLLGNGGKAGQIQKNPTGPGGSKDPGLYAATGAADKTPWCYACSDIDPFFQPCAGSAYAYPYDDGASVGPATEVTCCIGTSCPVTGREGSTAGGHPEPDRDPPCTYCAGTGTKRGLQELLVDGVMEGNATEVGEEMGAGRRRKHKRHGSAHGNPWSPVLPAGS</sequence>
<feature type="region of interest" description="Disordered" evidence="1">
    <location>
        <begin position="23"/>
        <end position="44"/>
    </location>
</feature>